<evidence type="ECO:0000313" key="1">
    <source>
        <dbReference type="EMBL" id="SFR56117.1"/>
    </source>
</evidence>
<dbReference type="OrthoDB" id="9805982at2"/>
<dbReference type="Pfam" id="PF01136">
    <property type="entry name" value="Peptidase_U32"/>
    <property type="match status" value="1"/>
</dbReference>
<dbReference type="STRING" id="37658.SAMN05661086_00132"/>
<accession>A0A1I6HP30</accession>
<dbReference type="RefSeq" id="WP_092558764.1">
    <property type="nucleotide sequence ID" value="NZ_FOYZ01000001.1"/>
</dbReference>
<dbReference type="InterPro" id="IPR001539">
    <property type="entry name" value="Peptidase_U32"/>
</dbReference>
<dbReference type="EMBL" id="FOYZ01000001">
    <property type="protein sequence ID" value="SFR56117.1"/>
    <property type="molecule type" value="Genomic_DNA"/>
</dbReference>
<dbReference type="PANTHER" id="PTHR30217:SF10">
    <property type="entry name" value="23S RRNA 5-HYDROXYCYTIDINE C2501 SYNTHASE"/>
    <property type="match status" value="1"/>
</dbReference>
<gene>
    <name evidence="1" type="ORF">SAMN05661086_00132</name>
</gene>
<dbReference type="SUPFAM" id="SSF51412">
    <property type="entry name" value="Inosine monophosphate dehydrogenase (IMPDH)"/>
    <property type="match status" value="1"/>
</dbReference>
<dbReference type="InterPro" id="IPR051454">
    <property type="entry name" value="RNA/ubiquinone_mod_enzymes"/>
</dbReference>
<name>A0A1I6HP30_9FIRM</name>
<sequence>MSQANENYKMKYSLATNLDVKLLDEIAKLDKDKSIKVVFGKLKTDIIGGGRSSGMILDKSMEDIKNYAKACHDIGVEFNYLLNPMCTANKELTQEGHKEVVDFLQVLVDSGVDWVTINSPYLCKIIKKQFPSLKISVGIHACVSEIQHIRYWEELGADEITLQMFVTRNFKLLEDMLKYTKNSKVGLRVLGNNCCLHACPYRINHATGQSHASRKSEGVSKFYMDSNLTTCTMGKIQNPANLIASEWIRPEDVKYYEELCEKTGNYNLSIKLVERTKTTEFLVRVVKAYLSRSYEGNLLDILLWPVMDEFAKVKKDKENAAESEVAATLDSPANHFFNFFKLPEIYIDNKKLDGFMKKFVRDFECNKKACSGIGNLLNPNLYQEDETVCSYCKAWAEKAVQIKNPEETQEWLALAEKFMSDLYDGTILP</sequence>
<dbReference type="PANTHER" id="PTHR30217">
    <property type="entry name" value="PEPTIDASE U32 FAMILY"/>
    <property type="match status" value="1"/>
</dbReference>
<keyword evidence="2" id="KW-1185">Reference proteome</keyword>
<protein>
    <submittedName>
        <fullName evidence="1">Peptidase family U32</fullName>
    </submittedName>
</protein>
<reference evidence="1 2" key="1">
    <citation type="submission" date="2016-10" db="EMBL/GenBank/DDBJ databases">
        <authorList>
            <person name="de Groot N.N."/>
        </authorList>
    </citation>
    <scope>NUCLEOTIDE SEQUENCE [LARGE SCALE GENOMIC DNA]</scope>
    <source>
        <strain evidence="1 2">743A</strain>
    </source>
</reference>
<dbReference type="Proteomes" id="UP000199659">
    <property type="component" value="Unassembled WGS sequence"/>
</dbReference>
<organism evidence="1 2">
    <name type="scientific">Anaeromicropila populeti</name>
    <dbReference type="NCBI Taxonomy" id="37658"/>
    <lineage>
        <taxon>Bacteria</taxon>
        <taxon>Bacillati</taxon>
        <taxon>Bacillota</taxon>
        <taxon>Clostridia</taxon>
        <taxon>Lachnospirales</taxon>
        <taxon>Lachnospiraceae</taxon>
        <taxon>Anaeromicropila</taxon>
    </lineage>
</organism>
<proteinExistence type="predicted"/>
<evidence type="ECO:0000313" key="2">
    <source>
        <dbReference type="Proteomes" id="UP000199659"/>
    </source>
</evidence>
<dbReference type="AlphaFoldDB" id="A0A1I6HP30"/>